<keyword evidence="3" id="KW-0472">Membrane</keyword>
<accession>S4W935</accession>
<name>S4W935_STRAG</name>
<feature type="compositionally biased region" description="Basic and acidic residues" evidence="2">
    <location>
        <begin position="176"/>
        <end position="199"/>
    </location>
</feature>
<reference evidence="5" key="1">
    <citation type="journal article" date="2013" name="J. Bacteriol.">
        <title>Modular evolution of TnGBSs, a new family of integrative and conjugative elements associating insertion sequence transposition, plasmid replication, and conjugation for their spreading.</title>
        <authorList>
            <person name="Guerillot R."/>
            <person name="Da Cunha V."/>
            <person name="Sauvage E."/>
            <person name="Bouchier C."/>
            <person name="Glaser P."/>
        </authorList>
    </citation>
    <scope>NUCLEOTIDE SEQUENCE</scope>
    <source>
        <strain evidence="5">Ni1122</strain>
    </source>
</reference>
<sequence length="378" mass="44048">MMSGLEQFSAITLEQMQTSERFFPMAWVLWEDTHYQKLKSDSKVLYSMMKNRLELSAKNGWVDEVGRVYIEFSNAEIQRYFNCSKPTAIKLKKDLSDYGLIYEYSQFSNADGQLANRIYIGQVMTYDAEKYKQERLERQEKAFQKRIEKRQNRPRKNNLRGVSKDLTGAVNNFDPNYKDSSKTDFSKDNYSSRKTEKNSNEFSQSAETYQSLSKDQSVPFVEPQYYSLLQVIADKYNDQMFGFPDVLTMTHNQKMKIGQYLSEGYVTSSEVLNMIDRIPKDSPSPLAYLLKSLDNLKQERQFEQKRIAHLNAENYYSMKKKVLKMVNLILVLIAAVIVFIFIFLAVEIHDAPLMADDEMTVISSPKHDHDEHHSQKAA</sequence>
<keyword evidence="3" id="KW-0812">Transmembrane</keyword>
<feature type="transmembrane region" description="Helical" evidence="3">
    <location>
        <begin position="325"/>
        <end position="346"/>
    </location>
</feature>
<proteinExistence type="predicted"/>
<dbReference type="Pfam" id="PF06970">
    <property type="entry name" value="RepA_N"/>
    <property type="match status" value="1"/>
</dbReference>
<evidence type="ECO:0000256" key="3">
    <source>
        <dbReference type="SAM" id="Phobius"/>
    </source>
</evidence>
<feature type="coiled-coil region" evidence="1">
    <location>
        <begin position="286"/>
        <end position="313"/>
    </location>
</feature>
<feature type="region of interest" description="Disordered" evidence="2">
    <location>
        <begin position="146"/>
        <end position="208"/>
    </location>
</feature>
<dbReference type="AlphaFoldDB" id="S4W935"/>
<evidence type="ECO:0000313" key="5">
    <source>
        <dbReference type="EMBL" id="AGO89363.1"/>
    </source>
</evidence>
<organism evidence="5">
    <name type="scientific">Streptococcus agalactiae ni1122</name>
    <dbReference type="NCBI Taxonomy" id="996793"/>
    <lineage>
        <taxon>Bacteria</taxon>
        <taxon>Bacillati</taxon>
        <taxon>Bacillota</taxon>
        <taxon>Bacilli</taxon>
        <taxon>Lactobacillales</taxon>
        <taxon>Streptococcaceae</taxon>
        <taxon>Streptococcus</taxon>
    </lineage>
</organism>
<keyword evidence="1" id="KW-0175">Coiled coil</keyword>
<dbReference type="InterPro" id="IPR010724">
    <property type="entry name" value="RepA_N"/>
</dbReference>
<dbReference type="EMBL" id="KC460338">
    <property type="protein sequence ID" value="AGO89363.1"/>
    <property type="molecule type" value="Genomic_DNA"/>
</dbReference>
<evidence type="ECO:0000256" key="1">
    <source>
        <dbReference type="SAM" id="Coils"/>
    </source>
</evidence>
<evidence type="ECO:0000256" key="2">
    <source>
        <dbReference type="SAM" id="MobiDB-lite"/>
    </source>
</evidence>
<keyword evidence="3" id="KW-1133">Transmembrane helix</keyword>
<feature type="domain" description="Replication initiator A N-terminal" evidence="4">
    <location>
        <begin position="21"/>
        <end position="95"/>
    </location>
</feature>
<protein>
    <recommendedName>
        <fullName evidence="4">Replication initiator A N-terminal domain-containing protein</fullName>
    </recommendedName>
</protein>
<evidence type="ECO:0000259" key="4">
    <source>
        <dbReference type="Pfam" id="PF06970"/>
    </source>
</evidence>